<dbReference type="PANTHER" id="PTHR31286">
    <property type="entry name" value="GLYCINE-RICH CELL WALL STRUCTURAL PROTEIN 1.8-LIKE"/>
    <property type="match status" value="1"/>
</dbReference>
<accession>A0A2U1L032</accession>
<dbReference type="PANTHER" id="PTHR31286:SF99">
    <property type="entry name" value="DUF4283 DOMAIN-CONTAINING PROTEIN"/>
    <property type="match status" value="1"/>
</dbReference>
<name>A0A2U1L032_ARTAN</name>
<dbReference type="AlphaFoldDB" id="A0A2U1L032"/>
<feature type="compositionally biased region" description="Basic and acidic residues" evidence="1">
    <location>
        <begin position="111"/>
        <end position="121"/>
    </location>
</feature>
<evidence type="ECO:0000313" key="3">
    <source>
        <dbReference type="Proteomes" id="UP000245207"/>
    </source>
</evidence>
<gene>
    <name evidence="2" type="ORF">CTI12_AA545640</name>
</gene>
<keyword evidence="3" id="KW-1185">Reference proteome</keyword>
<reference evidence="2 3" key="1">
    <citation type="journal article" date="2018" name="Mol. Plant">
        <title>The genome of Artemisia annua provides insight into the evolution of Asteraceae family and artemisinin biosynthesis.</title>
        <authorList>
            <person name="Shen Q."/>
            <person name="Zhang L."/>
            <person name="Liao Z."/>
            <person name="Wang S."/>
            <person name="Yan T."/>
            <person name="Shi P."/>
            <person name="Liu M."/>
            <person name="Fu X."/>
            <person name="Pan Q."/>
            <person name="Wang Y."/>
            <person name="Lv Z."/>
            <person name="Lu X."/>
            <person name="Zhang F."/>
            <person name="Jiang W."/>
            <person name="Ma Y."/>
            <person name="Chen M."/>
            <person name="Hao X."/>
            <person name="Li L."/>
            <person name="Tang Y."/>
            <person name="Lv G."/>
            <person name="Zhou Y."/>
            <person name="Sun X."/>
            <person name="Brodelius P.E."/>
            <person name="Rose J.K.C."/>
            <person name="Tang K."/>
        </authorList>
    </citation>
    <scope>NUCLEOTIDE SEQUENCE [LARGE SCALE GENOMIC DNA]</scope>
    <source>
        <strain evidence="3">cv. Huhao1</strain>
        <tissue evidence="2">Leaf</tissue>
    </source>
</reference>
<evidence type="ECO:0000256" key="1">
    <source>
        <dbReference type="SAM" id="MobiDB-lite"/>
    </source>
</evidence>
<proteinExistence type="predicted"/>
<feature type="compositionally biased region" description="Basic and acidic residues" evidence="1">
    <location>
        <begin position="89"/>
        <end position="104"/>
    </location>
</feature>
<dbReference type="OrthoDB" id="1939300at2759"/>
<sequence>MDAMTAKVCNNGIGRLDYARVLVEVHVEKDITDNIVVHYRDEENVIIRTKKIRVEYQWLPPRCSHCKVFGHEVDRCNVIPRIEGNKAKEGDIQKEKKLGHENRNNRYGTQKNKDMGQGERKSANKYAPLENYDDDGSNILNAECTKSIVDEYVKKKVHPSITEIAKWTKVMERYFKDSWEKQYGSGLVNQGKEYEEEEVEEVCSEAMRNLVADENEGVILEGI</sequence>
<dbReference type="InterPro" id="IPR040256">
    <property type="entry name" value="At4g02000-like"/>
</dbReference>
<evidence type="ECO:0000313" key="2">
    <source>
        <dbReference type="EMBL" id="PWA42356.1"/>
    </source>
</evidence>
<feature type="region of interest" description="Disordered" evidence="1">
    <location>
        <begin position="89"/>
        <end position="121"/>
    </location>
</feature>
<organism evidence="2 3">
    <name type="scientific">Artemisia annua</name>
    <name type="common">Sweet wormwood</name>
    <dbReference type="NCBI Taxonomy" id="35608"/>
    <lineage>
        <taxon>Eukaryota</taxon>
        <taxon>Viridiplantae</taxon>
        <taxon>Streptophyta</taxon>
        <taxon>Embryophyta</taxon>
        <taxon>Tracheophyta</taxon>
        <taxon>Spermatophyta</taxon>
        <taxon>Magnoliopsida</taxon>
        <taxon>eudicotyledons</taxon>
        <taxon>Gunneridae</taxon>
        <taxon>Pentapetalae</taxon>
        <taxon>asterids</taxon>
        <taxon>campanulids</taxon>
        <taxon>Asterales</taxon>
        <taxon>Asteraceae</taxon>
        <taxon>Asteroideae</taxon>
        <taxon>Anthemideae</taxon>
        <taxon>Artemisiinae</taxon>
        <taxon>Artemisia</taxon>
    </lineage>
</organism>
<comment type="caution">
    <text evidence="2">The sequence shown here is derived from an EMBL/GenBank/DDBJ whole genome shotgun (WGS) entry which is preliminary data.</text>
</comment>
<dbReference type="Proteomes" id="UP000245207">
    <property type="component" value="Unassembled WGS sequence"/>
</dbReference>
<protein>
    <submittedName>
        <fullName evidence="2">ATPase, F1/V1/A1 complex, alpha/beta subunit, Zinc knuckle CX2CX4HX4C</fullName>
    </submittedName>
</protein>
<dbReference type="EMBL" id="PKPP01012455">
    <property type="protein sequence ID" value="PWA42356.1"/>
    <property type="molecule type" value="Genomic_DNA"/>
</dbReference>